<dbReference type="Pfam" id="PF20565">
    <property type="entry name" value="DUF6775"/>
    <property type="match status" value="1"/>
</dbReference>
<dbReference type="AlphaFoldDB" id="X0X3M6"/>
<proteinExistence type="predicted"/>
<evidence type="ECO:0000313" key="1">
    <source>
        <dbReference type="EMBL" id="GAG37834.1"/>
    </source>
</evidence>
<comment type="caution">
    <text evidence="1">The sequence shown here is derived from an EMBL/GenBank/DDBJ whole genome shotgun (WGS) entry which is preliminary data.</text>
</comment>
<accession>X0X3M6</accession>
<protein>
    <submittedName>
        <fullName evidence="1">Uncharacterized protein</fullName>
    </submittedName>
</protein>
<organism evidence="1">
    <name type="scientific">marine sediment metagenome</name>
    <dbReference type="NCBI Taxonomy" id="412755"/>
    <lineage>
        <taxon>unclassified sequences</taxon>
        <taxon>metagenomes</taxon>
        <taxon>ecological metagenomes</taxon>
    </lineage>
</organism>
<dbReference type="EMBL" id="BARS01040633">
    <property type="protein sequence ID" value="GAG37834.1"/>
    <property type="molecule type" value="Genomic_DNA"/>
</dbReference>
<reference evidence="1" key="1">
    <citation type="journal article" date="2014" name="Front. Microbiol.">
        <title>High frequency of phylogenetically diverse reductive dehalogenase-homologous genes in deep subseafloor sedimentary metagenomes.</title>
        <authorList>
            <person name="Kawai M."/>
            <person name="Futagami T."/>
            <person name="Toyoda A."/>
            <person name="Takaki Y."/>
            <person name="Nishi S."/>
            <person name="Hori S."/>
            <person name="Arai W."/>
            <person name="Tsubouchi T."/>
            <person name="Morono Y."/>
            <person name="Uchiyama I."/>
            <person name="Ito T."/>
            <person name="Fujiyama A."/>
            <person name="Inagaki F."/>
            <person name="Takami H."/>
        </authorList>
    </citation>
    <scope>NUCLEOTIDE SEQUENCE</scope>
    <source>
        <strain evidence="1">Expedition CK06-06</strain>
    </source>
</reference>
<name>X0X3M6_9ZZZZ</name>
<gene>
    <name evidence="1" type="ORF">S01H1_61907</name>
</gene>
<dbReference type="InterPro" id="IPR046666">
    <property type="entry name" value="DUF6775"/>
</dbReference>
<sequence>VFYFLTGNPFCEDRGCRLYNAHWQEELVFAQLESEYEFCEQHARILDSLRRNESEW</sequence>
<feature type="non-terminal residue" evidence="1">
    <location>
        <position position="1"/>
    </location>
</feature>